<protein>
    <submittedName>
        <fullName evidence="1">Uncharacterized protein</fullName>
    </submittedName>
</protein>
<dbReference type="PANTHER" id="PTHR42085:SF1">
    <property type="entry name" value="F-BOX DOMAIN-CONTAINING PROTEIN"/>
    <property type="match status" value="1"/>
</dbReference>
<proteinExistence type="predicted"/>
<dbReference type="InterPro" id="IPR038883">
    <property type="entry name" value="AN11006-like"/>
</dbReference>
<sequence length="180" mass="21064">MASTSEPAECRLLDLAPELRNRIYEYVLCDDDCIEITKDNWMQPALLQTCKTIRNEGMGIYYCENRFDIRAVNFDCSIMLHFLRHTRNFYDRMKVEIDVSRLNSEAWPNLLGWLKADFEGRLPIYPQYDAEEDAEQFNTAAKAFDIVHDLQAAGNTWITIEKVLESYKILTADVMEWDSD</sequence>
<keyword evidence="2" id="KW-1185">Reference proteome</keyword>
<dbReference type="EMBL" id="JABCIY010000168">
    <property type="protein sequence ID" value="KAF7190633.1"/>
    <property type="molecule type" value="Genomic_DNA"/>
</dbReference>
<dbReference type="OrthoDB" id="62952at2759"/>
<reference evidence="1" key="1">
    <citation type="submission" date="2020-04" db="EMBL/GenBank/DDBJ databases">
        <title>Draft genome resource of the tomato pathogen Pseudocercospora fuligena.</title>
        <authorList>
            <person name="Zaccaron A."/>
        </authorList>
    </citation>
    <scope>NUCLEOTIDE SEQUENCE</scope>
    <source>
        <strain evidence="1">PF001</strain>
    </source>
</reference>
<dbReference type="AlphaFoldDB" id="A0A8H6VFQ4"/>
<dbReference type="PANTHER" id="PTHR42085">
    <property type="entry name" value="F-BOX DOMAIN-CONTAINING PROTEIN"/>
    <property type="match status" value="1"/>
</dbReference>
<organism evidence="1 2">
    <name type="scientific">Pseudocercospora fuligena</name>
    <dbReference type="NCBI Taxonomy" id="685502"/>
    <lineage>
        <taxon>Eukaryota</taxon>
        <taxon>Fungi</taxon>
        <taxon>Dikarya</taxon>
        <taxon>Ascomycota</taxon>
        <taxon>Pezizomycotina</taxon>
        <taxon>Dothideomycetes</taxon>
        <taxon>Dothideomycetidae</taxon>
        <taxon>Mycosphaerellales</taxon>
        <taxon>Mycosphaerellaceae</taxon>
        <taxon>Pseudocercospora</taxon>
    </lineage>
</organism>
<name>A0A8H6VFQ4_9PEZI</name>
<comment type="caution">
    <text evidence="1">The sequence shown here is derived from an EMBL/GenBank/DDBJ whole genome shotgun (WGS) entry which is preliminary data.</text>
</comment>
<dbReference type="Proteomes" id="UP000660729">
    <property type="component" value="Unassembled WGS sequence"/>
</dbReference>
<gene>
    <name evidence="1" type="ORF">HII31_07792</name>
</gene>
<evidence type="ECO:0000313" key="2">
    <source>
        <dbReference type="Proteomes" id="UP000660729"/>
    </source>
</evidence>
<accession>A0A8H6VFQ4</accession>
<evidence type="ECO:0000313" key="1">
    <source>
        <dbReference type="EMBL" id="KAF7190633.1"/>
    </source>
</evidence>